<proteinExistence type="predicted"/>
<name>A0AA39YL69_9PEZI</name>
<keyword evidence="1" id="KW-0175">Coiled coil</keyword>
<evidence type="ECO:0000256" key="1">
    <source>
        <dbReference type="SAM" id="Coils"/>
    </source>
</evidence>
<dbReference type="AlphaFoldDB" id="A0AA39YL69"/>
<accession>A0AA39YL69</accession>
<feature type="coiled-coil region" evidence="1">
    <location>
        <begin position="43"/>
        <end position="70"/>
    </location>
</feature>
<evidence type="ECO:0000313" key="4">
    <source>
        <dbReference type="Proteomes" id="UP001174997"/>
    </source>
</evidence>
<evidence type="ECO:0000256" key="2">
    <source>
        <dbReference type="SAM" id="MobiDB-lite"/>
    </source>
</evidence>
<reference evidence="3" key="1">
    <citation type="submission" date="2023-06" db="EMBL/GenBank/DDBJ databases">
        <title>Genome-scale phylogeny and comparative genomics of the fungal order Sordariales.</title>
        <authorList>
            <consortium name="Lawrence Berkeley National Laboratory"/>
            <person name="Hensen N."/>
            <person name="Bonometti L."/>
            <person name="Westerberg I."/>
            <person name="Brannstrom I.O."/>
            <person name="Guillou S."/>
            <person name="Cros-Aarteil S."/>
            <person name="Calhoun S."/>
            <person name="Haridas S."/>
            <person name="Kuo A."/>
            <person name="Mondo S."/>
            <person name="Pangilinan J."/>
            <person name="Riley R."/>
            <person name="Labutti K."/>
            <person name="Andreopoulos B."/>
            <person name="Lipzen A."/>
            <person name="Chen C."/>
            <person name="Yanf M."/>
            <person name="Daum C."/>
            <person name="Ng V."/>
            <person name="Clum A."/>
            <person name="Steindorff A."/>
            <person name="Ohm R."/>
            <person name="Martin F."/>
            <person name="Silar P."/>
            <person name="Natvig D."/>
            <person name="Lalanne C."/>
            <person name="Gautier V."/>
            <person name="Ament-Velasquez S.L."/>
            <person name="Kruys A."/>
            <person name="Hutchinson M.I."/>
            <person name="Powell A.J."/>
            <person name="Barry K."/>
            <person name="Miller A.N."/>
            <person name="Grigoriev I.V."/>
            <person name="Debuchy R."/>
            <person name="Gladieux P."/>
            <person name="Thoren M.H."/>
            <person name="Johannesson H."/>
        </authorList>
    </citation>
    <scope>NUCLEOTIDE SEQUENCE</scope>
    <source>
        <strain evidence="3">CBS 307.81</strain>
    </source>
</reference>
<sequence length="244" mass="27656">MIEYHRDQHASLEPWIKWLEDQKGIVLLEQKRLYQMQHLPQKWRQSVRKLREYRIELRRAEKERDYHLDEMDKWKHVRDVGWRPTRPRKKKGSPLTGPATTGTCRMDEEEAEVPDVVVVSDVRSAYIVPGGPPDGVRWRVGNEPSRVKPGVRYGCPNVGQGGVRDGVNCKVGDEPSQVKLGGRSGCPNRPSACLTPSPSFGKDLYGMENIFSNSVSVAEPTLAVSPPEWSRRVMALCYRPLGGV</sequence>
<evidence type="ECO:0000313" key="3">
    <source>
        <dbReference type="EMBL" id="KAK0653577.1"/>
    </source>
</evidence>
<gene>
    <name evidence="3" type="ORF">QBC41DRAFT_308495</name>
</gene>
<keyword evidence="4" id="KW-1185">Reference proteome</keyword>
<dbReference type="Proteomes" id="UP001174997">
    <property type="component" value="Unassembled WGS sequence"/>
</dbReference>
<comment type="caution">
    <text evidence="3">The sequence shown here is derived from an EMBL/GenBank/DDBJ whole genome shotgun (WGS) entry which is preliminary data.</text>
</comment>
<organism evidence="3 4">
    <name type="scientific">Cercophora samala</name>
    <dbReference type="NCBI Taxonomy" id="330535"/>
    <lineage>
        <taxon>Eukaryota</taxon>
        <taxon>Fungi</taxon>
        <taxon>Dikarya</taxon>
        <taxon>Ascomycota</taxon>
        <taxon>Pezizomycotina</taxon>
        <taxon>Sordariomycetes</taxon>
        <taxon>Sordariomycetidae</taxon>
        <taxon>Sordariales</taxon>
        <taxon>Lasiosphaeriaceae</taxon>
        <taxon>Cercophora</taxon>
    </lineage>
</organism>
<protein>
    <submittedName>
        <fullName evidence="3">Uncharacterized protein</fullName>
    </submittedName>
</protein>
<dbReference type="EMBL" id="JAULSY010000265">
    <property type="protein sequence ID" value="KAK0653577.1"/>
    <property type="molecule type" value="Genomic_DNA"/>
</dbReference>
<feature type="region of interest" description="Disordered" evidence="2">
    <location>
        <begin position="83"/>
        <end position="102"/>
    </location>
</feature>